<dbReference type="EMBL" id="SRYB01000013">
    <property type="protein sequence ID" value="TGY78440.1"/>
    <property type="molecule type" value="Genomic_DNA"/>
</dbReference>
<evidence type="ECO:0000313" key="2">
    <source>
        <dbReference type="Proteomes" id="UP000306319"/>
    </source>
</evidence>
<keyword evidence="2" id="KW-1185">Reference proteome</keyword>
<protein>
    <submittedName>
        <fullName evidence="1">ATPase</fullName>
    </submittedName>
</protein>
<dbReference type="Proteomes" id="UP000306319">
    <property type="component" value="Unassembled WGS sequence"/>
</dbReference>
<sequence length="356" mass="40262">MYSISIKGYKSFKDITVRLNPINILIGSNGAGKSNFLSLFELLGNAYEGFLARSVAQSGGVDKLLHNGRKVTDRISIETRDGNTSYALDLMESDGKLIVENERLGYELSPEQWTYNCIANYKNETALREYHGMTRDDYIKKYMSQIKKFHFHDTGRTSPFTGVSNIVNDSYLLYSKGDNLAAFLYGIMNKYPMVYKRIVRVIQSVAPFFHDFYLIPNESGDVRLQWRDKFSEVIYGPNDLSDGTIRFIALTVLFMQPNLPKVIVIDEPELGLHPVAIEKLAGLIKMAANRGTQVIAATQNAELISNFQPSDILTVDQRGGISQIKRLDADELSQWLNDYTLGDLWKQRIMKGGQPI</sequence>
<comment type="caution">
    <text evidence="1">The sequence shown here is derived from an EMBL/GenBank/DDBJ whole genome shotgun (WGS) entry which is preliminary data.</text>
</comment>
<evidence type="ECO:0000313" key="1">
    <source>
        <dbReference type="EMBL" id="TGY78440.1"/>
    </source>
</evidence>
<gene>
    <name evidence="1" type="ORF">E5331_10115</name>
</gene>
<accession>A0AC61RFE4</accession>
<name>A0AC61RFE4_9BACT</name>
<organism evidence="1 2">
    <name type="scientific">Lepagella muris</name>
    <dbReference type="NCBI Taxonomy" id="3032870"/>
    <lineage>
        <taxon>Bacteria</taxon>
        <taxon>Pseudomonadati</taxon>
        <taxon>Bacteroidota</taxon>
        <taxon>Bacteroidia</taxon>
        <taxon>Bacteroidales</taxon>
        <taxon>Muribaculaceae</taxon>
        <taxon>Lepagella</taxon>
    </lineage>
</organism>
<proteinExistence type="predicted"/>
<reference evidence="1" key="1">
    <citation type="submission" date="2019-04" db="EMBL/GenBank/DDBJ databases">
        <title>Microbes associate with the intestines of laboratory mice.</title>
        <authorList>
            <person name="Navarre W."/>
            <person name="Wong E."/>
            <person name="Huang K."/>
            <person name="Tropini C."/>
            <person name="Ng K."/>
            <person name="Yu B."/>
        </authorList>
    </citation>
    <scope>NUCLEOTIDE SEQUENCE</scope>
    <source>
        <strain evidence="1">NM04_E33</strain>
    </source>
</reference>